<dbReference type="AlphaFoldDB" id="A0A9W6LWD3"/>
<reference evidence="2" key="2">
    <citation type="submission" date="2023-01" db="EMBL/GenBank/DDBJ databases">
        <authorList>
            <person name="Sun Q."/>
            <person name="Evtushenko L."/>
        </authorList>
    </citation>
    <scope>NUCLEOTIDE SEQUENCE</scope>
    <source>
        <strain evidence="2">VKM Ac-1020</strain>
    </source>
</reference>
<sequence>MTTLTGRAAVSTDRPHKLARIADLLDRRGATAVQLTSGASLSWLLDGARTSVPLGGPPVFSAVVRVDGEIVVTAPRNEAERLAEEEIGGAEIHPVDWFAPLAPPVEGVVDEAELEAELRAARASLLPVEHERYRRLGADAARAMTEVLAEATPEMSEFELAGRLAHAILARGAEPAVVLAAGAARGGLQHPLPTAAPLGDRAMAVATAKRDGLHVSLTRWVRFRGSEPDGAPRVLEVEADAWAATRAGRALGDVLDDIAASYRRHGFGEDGWLRHHQGGPTGYAGRDPKAVPALRDRVAENQAFAWNPWAPGVKVEDTVVLDGAGGVEVLSADPAWPRIDVRGVARPATLEVG</sequence>
<dbReference type="SUPFAM" id="SSF55920">
    <property type="entry name" value="Creatinase/aminopeptidase"/>
    <property type="match status" value="1"/>
</dbReference>
<comment type="caution">
    <text evidence="2">The sequence shown here is derived from an EMBL/GenBank/DDBJ whole genome shotgun (WGS) entry which is preliminary data.</text>
</comment>
<dbReference type="PANTHER" id="PTHR46112:SF2">
    <property type="entry name" value="XAA-PRO AMINOPEPTIDASE P-RELATED"/>
    <property type="match status" value="1"/>
</dbReference>
<dbReference type="InterPro" id="IPR000994">
    <property type="entry name" value="Pept_M24"/>
</dbReference>
<dbReference type="CDD" id="cd01066">
    <property type="entry name" value="APP_MetAP"/>
    <property type="match status" value="1"/>
</dbReference>
<feature type="domain" description="Peptidase M24" evidence="1">
    <location>
        <begin position="132"/>
        <end position="321"/>
    </location>
</feature>
<name>A0A9W6LWD3_9MICO</name>
<evidence type="ECO:0000313" key="2">
    <source>
        <dbReference type="EMBL" id="GLJ61045.1"/>
    </source>
</evidence>
<dbReference type="Pfam" id="PF00557">
    <property type="entry name" value="Peptidase_M24"/>
    <property type="match status" value="1"/>
</dbReference>
<accession>A0A9W6LWD3</accession>
<gene>
    <name evidence="2" type="ORF">GCM10017576_11740</name>
</gene>
<reference evidence="2" key="1">
    <citation type="journal article" date="2014" name="Int. J. Syst. Evol. Microbiol.">
        <title>Complete genome sequence of Corynebacterium casei LMG S-19264T (=DSM 44701T), isolated from a smear-ripened cheese.</title>
        <authorList>
            <consortium name="US DOE Joint Genome Institute (JGI-PGF)"/>
            <person name="Walter F."/>
            <person name="Albersmeier A."/>
            <person name="Kalinowski J."/>
            <person name="Ruckert C."/>
        </authorList>
    </citation>
    <scope>NUCLEOTIDE SEQUENCE</scope>
    <source>
        <strain evidence="2">VKM Ac-1020</strain>
    </source>
</reference>
<dbReference type="Proteomes" id="UP001142462">
    <property type="component" value="Unassembled WGS sequence"/>
</dbReference>
<dbReference type="InterPro" id="IPR036005">
    <property type="entry name" value="Creatinase/aminopeptidase-like"/>
</dbReference>
<keyword evidence="3" id="KW-1185">Reference proteome</keyword>
<dbReference type="InterPro" id="IPR050659">
    <property type="entry name" value="Peptidase_M24B"/>
</dbReference>
<dbReference type="RefSeq" id="WP_271172755.1">
    <property type="nucleotide sequence ID" value="NZ_BSEJ01000004.1"/>
</dbReference>
<proteinExistence type="predicted"/>
<evidence type="ECO:0000259" key="1">
    <source>
        <dbReference type="Pfam" id="PF00557"/>
    </source>
</evidence>
<evidence type="ECO:0000313" key="3">
    <source>
        <dbReference type="Proteomes" id="UP001142462"/>
    </source>
</evidence>
<protein>
    <recommendedName>
        <fullName evidence="1">Peptidase M24 domain-containing protein</fullName>
    </recommendedName>
</protein>
<organism evidence="2 3">
    <name type="scientific">Microbacterium barkeri</name>
    <dbReference type="NCBI Taxonomy" id="33917"/>
    <lineage>
        <taxon>Bacteria</taxon>
        <taxon>Bacillati</taxon>
        <taxon>Actinomycetota</taxon>
        <taxon>Actinomycetes</taxon>
        <taxon>Micrococcales</taxon>
        <taxon>Microbacteriaceae</taxon>
        <taxon>Microbacterium</taxon>
    </lineage>
</organism>
<dbReference type="Gene3D" id="3.90.230.10">
    <property type="entry name" value="Creatinase/methionine aminopeptidase superfamily"/>
    <property type="match status" value="1"/>
</dbReference>
<dbReference type="PANTHER" id="PTHR46112">
    <property type="entry name" value="AMINOPEPTIDASE"/>
    <property type="match status" value="1"/>
</dbReference>
<dbReference type="EMBL" id="BSEJ01000004">
    <property type="protein sequence ID" value="GLJ61045.1"/>
    <property type="molecule type" value="Genomic_DNA"/>
</dbReference>